<proteinExistence type="predicted"/>
<name>A0ABR0ELH6_ZASCE</name>
<sequence>MANAATDSAKKSPTTLLSLPQELQDDILDQVLFSTNIHINEGARHELPRDGPWDPFSNSDMACLADLPYEIASLKLVCHQFANTVGKKWHSKVTYLFPSTISFVDILKQWPAARVSALRYAYVRDYEFTVTFGSFGTGMHISGVLCLFPGLQLDTLTVENMALAPSGESVANGDGGYDLTEFNLMRLPFTNGWKTLEYVSGPLSFLPSQQREFEAKLAQHKIEKEEADLQVEILGKMRPHIRHLADLRQLVAEGIALAPRPSVQLSELEEWYSKHPEAGNPGEFSEEKKAKEVTVRVRRGDKADCVQDGSGLDGFLMDRLVNSNWAELRKGDDKVVDDSVNLPFRHRAEQLK</sequence>
<keyword evidence="2" id="KW-1185">Reference proteome</keyword>
<protein>
    <recommendedName>
        <fullName evidence="3">F-box domain-containing protein</fullName>
    </recommendedName>
</protein>
<reference evidence="1 2" key="1">
    <citation type="journal article" date="2023" name="G3 (Bethesda)">
        <title>A chromosome-level genome assembly of Zasmidium syzygii isolated from banana leaves.</title>
        <authorList>
            <person name="van Westerhoven A.C."/>
            <person name="Mehrabi R."/>
            <person name="Talebi R."/>
            <person name="Steentjes M.B.F."/>
            <person name="Corcolon B."/>
            <person name="Chong P.A."/>
            <person name="Kema G.H.J."/>
            <person name="Seidl M.F."/>
        </authorList>
    </citation>
    <scope>NUCLEOTIDE SEQUENCE [LARGE SCALE GENOMIC DNA]</scope>
    <source>
        <strain evidence="1 2">P124</strain>
    </source>
</reference>
<evidence type="ECO:0000313" key="2">
    <source>
        <dbReference type="Proteomes" id="UP001305779"/>
    </source>
</evidence>
<organism evidence="1 2">
    <name type="scientific">Zasmidium cellare</name>
    <name type="common">Wine cellar mold</name>
    <name type="synonym">Racodium cellare</name>
    <dbReference type="NCBI Taxonomy" id="395010"/>
    <lineage>
        <taxon>Eukaryota</taxon>
        <taxon>Fungi</taxon>
        <taxon>Dikarya</taxon>
        <taxon>Ascomycota</taxon>
        <taxon>Pezizomycotina</taxon>
        <taxon>Dothideomycetes</taxon>
        <taxon>Dothideomycetidae</taxon>
        <taxon>Mycosphaerellales</taxon>
        <taxon>Mycosphaerellaceae</taxon>
        <taxon>Zasmidium</taxon>
    </lineage>
</organism>
<dbReference type="Proteomes" id="UP001305779">
    <property type="component" value="Unassembled WGS sequence"/>
</dbReference>
<evidence type="ECO:0008006" key="3">
    <source>
        <dbReference type="Google" id="ProtNLM"/>
    </source>
</evidence>
<evidence type="ECO:0000313" key="1">
    <source>
        <dbReference type="EMBL" id="KAK4502020.1"/>
    </source>
</evidence>
<dbReference type="EMBL" id="JAXOVC010000005">
    <property type="protein sequence ID" value="KAK4502020.1"/>
    <property type="molecule type" value="Genomic_DNA"/>
</dbReference>
<accession>A0ABR0ELH6</accession>
<comment type="caution">
    <text evidence="1">The sequence shown here is derived from an EMBL/GenBank/DDBJ whole genome shotgun (WGS) entry which is preliminary data.</text>
</comment>
<gene>
    <name evidence="1" type="ORF">PRZ48_007831</name>
</gene>